<reference evidence="2" key="1">
    <citation type="submission" date="2021-01" db="EMBL/GenBank/DDBJ databases">
        <authorList>
            <person name="Corre E."/>
            <person name="Pelletier E."/>
            <person name="Niang G."/>
            <person name="Scheremetjew M."/>
            <person name="Finn R."/>
            <person name="Kale V."/>
            <person name="Holt S."/>
            <person name="Cochrane G."/>
            <person name="Meng A."/>
            <person name="Brown T."/>
            <person name="Cohen L."/>
        </authorList>
    </citation>
    <scope>NUCLEOTIDE SEQUENCE</scope>
    <source>
        <strain evidence="2">CCMP 410</strain>
    </source>
</reference>
<accession>A0A7S1Y6H7</accession>
<evidence type="ECO:0000313" key="2">
    <source>
        <dbReference type="EMBL" id="CAD9280439.1"/>
    </source>
</evidence>
<feature type="region of interest" description="Disordered" evidence="1">
    <location>
        <begin position="1"/>
        <end position="24"/>
    </location>
</feature>
<dbReference type="AlphaFoldDB" id="A0A7S1Y6H7"/>
<name>A0A7S1Y6H7_9STRA</name>
<evidence type="ECO:0000256" key="1">
    <source>
        <dbReference type="SAM" id="MobiDB-lite"/>
    </source>
</evidence>
<protein>
    <submittedName>
        <fullName evidence="2">Uncharacterized protein</fullName>
    </submittedName>
</protein>
<dbReference type="EMBL" id="HBGK01018558">
    <property type="protein sequence ID" value="CAD9280439.1"/>
    <property type="molecule type" value="Transcribed_RNA"/>
</dbReference>
<sequence length="318" mass="35738">MAEPDEEHSSGGEAKNNKKTKSNPPLEDIKYFTVSCCLRSLQGKWNALDRDGEFMESLAPNGHERQEYLNDMNQIIQKGTCSYQNPFGGDDRESFGNEFEKLTKAEQKAFRQIAILCKRENRRMSVNHLNAVLLAVKPEAPYFVSLHPDTDESDANGTERFPFASVEQAEGALLNRSCSTCEVLLLKCASTCVTKKCHRCNVMVCTTHGGGGTYGTLYRDGDVLWEFSKCMECKKVFGCSKHRLPECDVCRNTSNGEGALGMSEFPGQFDICRECAERCDRMVEDHYDEDRDGTRCGFRCCPEHFNSHACGDDPSDYI</sequence>
<organism evidence="2">
    <name type="scientific">Grammatophora oceanica</name>
    <dbReference type="NCBI Taxonomy" id="210454"/>
    <lineage>
        <taxon>Eukaryota</taxon>
        <taxon>Sar</taxon>
        <taxon>Stramenopiles</taxon>
        <taxon>Ochrophyta</taxon>
        <taxon>Bacillariophyta</taxon>
        <taxon>Fragilariophyceae</taxon>
        <taxon>Fragilariophycidae</taxon>
        <taxon>Rhabdonematales</taxon>
        <taxon>Grammatophoraceae</taxon>
        <taxon>Grammatophora</taxon>
    </lineage>
</organism>
<gene>
    <name evidence="2" type="ORF">GOCE00092_LOCUS9349</name>
</gene>
<proteinExistence type="predicted"/>